<comment type="similarity">
    <text evidence="2">Belongs to the ZIP transporter (TC 2.A.5) family.</text>
</comment>
<dbReference type="Pfam" id="PF02535">
    <property type="entry name" value="Zip"/>
    <property type="match status" value="1"/>
</dbReference>
<reference evidence="6" key="1">
    <citation type="submission" date="2020-04" db="EMBL/GenBank/DDBJ databases">
        <authorList>
            <person name="Alioto T."/>
            <person name="Alioto T."/>
            <person name="Gomez Garrido J."/>
        </authorList>
    </citation>
    <scope>NUCLEOTIDE SEQUENCE</scope>
    <source>
        <strain evidence="6">A484AB</strain>
    </source>
</reference>
<organism evidence="6 7">
    <name type="scientific">Paramuricea clavata</name>
    <name type="common">Red gorgonian</name>
    <name type="synonym">Violescent sea-whip</name>
    <dbReference type="NCBI Taxonomy" id="317549"/>
    <lineage>
        <taxon>Eukaryota</taxon>
        <taxon>Metazoa</taxon>
        <taxon>Cnidaria</taxon>
        <taxon>Anthozoa</taxon>
        <taxon>Octocorallia</taxon>
        <taxon>Malacalcyonacea</taxon>
        <taxon>Plexauridae</taxon>
        <taxon>Paramuricea</taxon>
    </lineage>
</organism>
<keyword evidence="4" id="KW-1133">Transmembrane helix</keyword>
<keyword evidence="5" id="KW-0472">Membrane</keyword>
<keyword evidence="7" id="KW-1185">Reference proteome</keyword>
<dbReference type="PANTHER" id="PTHR12191">
    <property type="entry name" value="SOLUTE CARRIER FAMILY 39"/>
    <property type="match status" value="1"/>
</dbReference>
<evidence type="ECO:0000256" key="3">
    <source>
        <dbReference type="ARBA" id="ARBA00022692"/>
    </source>
</evidence>
<protein>
    <submittedName>
        <fullName evidence="6">Zinc transporter ZIP14-like</fullName>
    </submittedName>
</protein>
<dbReference type="PANTHER" id="PTHR12191:SF37">
    <property type="entry name" value="ZINC TRANSPORTER FOI"/>
    <property type="match status" value="1"/>
</dbReference>
<comment type="subcellular location">
    <subcellularLocation>
        <location evidence="1">Membrane</location>
        <topology evidence="1">Multi-pass membrane protein</topology>
    </subcellularLocation>
</comment>
<feature type="non-terminal residue" evidence="6">
    <location>
        <position position="212"/>
    </location>
</feature>
<evidence type="ECO:0000256" key="2">
    <source>
        <dbReference type="ARBA" id="ARBA00006939"/>
    </source>
</evidence>
<sequence>MKTYTNDAHGHSHHLPTESGGLSHVPETFPEITEEKKLNVLQKKKIATVAWMIVIGDGLHNFIDGLAIGASCSTSVLSGLSTSLAICCEELPHELGDISFILHIHIDHKLLIASFLTVSSSSHQSKIIGLLLYKMSTLYYIERMRSGLFNYVRVINIFREPPEGAKRGSSADKFRLKYMTICPFAQQTFCIVLAKYVIIHFLNLYVFDLPFP</sequence>
<evidence type="ECO:0000313" key="7">
    <source>
        <dbReference type="Proteomes" id="UP001152795"/>
    </source>
</evidence>
<name>A0A6S7GLK7_PARCT</name>
<keyword evidence="3" id="KW-0812">Transmembrane</keyword>
<dbReference type="GO" id="GO:0005886">
    <property type="term" value="C:plasma membrane"/>
    <property type="evidence" value="ECO:0007669"/>
    <property type="project" value="TreeGrafter"/>
</dbReference>
<dbReference type="InterPro" id="IPR050799">
    <property type="entry name" value="ZIP_Transporter"/>
</dbReference>
<dbReference type="GO" id="GO:0030003">
    <property type="term" value="P:intracellular monoatomic cation homeostasis"/>
    <property type="evidence" value="ECO:0007669"/>
    <property type="project" value="TreeGrafter"/>
</dbReference>
<dbReference type="GO" id="GO:0140410">
    <property type="term" value="F:monoatomic cation:bicarbonate symporter activity"/>
    <property type="evidence" value="ECO:0007669"/>
    <property type="project" value="TreeGrafter"/>
</dbReference>
<evidence type="ECO:0000313" key="6">
    <source>
        <dbReference type="EMBL" id="CAB3994364.1"/>
    </source>
</evidence>
<evidence type="ECO:0000256" key="5">
    <source>
        <dbReference type="ARBA" id="ARBA00023136"/>
    </source>
</evidence>
<dbReference type="GO" id="GO:0005385">
    <property type="term" value="F:zinc ion transmembrane transporter activity"/>
    <property type="evidence" value="ECO:0007669"/>
    <property type="project" value="TreeGrafter"/>
</dbReference>
<proteinExistence type="inferred from homology"/>
<dbReference type="GO" id="GO:0071578">
    <property type="term" value="P:zinc ion import across plasma membrane"/>
    <property type="evidence" value="ECO:0007669"/>
    <property type="project" value="TreeGrafter"/>
</dbReference>
<evidence type="ECO:0000256" key="4">
    <source>
        <dbReference type="ARBA" id="ARBA00022989"/>
    </source>
</evidence>
<dbReference type="EMBL" id="CACRXK020002446">
    <property type="protein sequence ID" value="CAB3994364.1"/>
    <property type="molecule type" value="Genomic_DNA"/>
</dbReference>
<comment type="caution">
    <text evidence="6">The sequence shown here is derived from an EMBL/GenBank/DDBJ whole genome shotgun (WGS) entry which is preliminary data.</text>
</comment>
<dbReference type="Proteomes" id="UP001152795">
    <property type="component" value="Unassembled WGS sequence"/>
</dbReference>
<dbReference type="AlphaFoldDB" id="A0A6S7GLK7"/>
<dbReference type="OrthoDB" id="200954at2759"/>
<dbReference type="InterPro" id="IPR003689">
    <property type="entry name" value="ZIP"/>
</dbReference>
<gene>
    <name evidence="6" type="ORF">PACLA_8A022756</name>
</gene>
<evidence type="ECO:0000256" key="1">
    <source>
        <dbReference type="ARBA" id="ARBA00004141"/>
    </source>
</evidence>
<accession>A0A6S7GLK7</accession>